<evidence type="ECO:0000313" key="3">
    <source>
        <dbReference type="EMBL" id="CCG20724.1"/>
    </source>
</evidence>
<gene>
    <name evidence="3" type="ORF">CORT_0A03360</name>
</gene>
<evidence type="ECO:0000259" key="2">
    <source>
        <dbReference type="Pfam" id="PF11976"/>
    </source>
</evidence>
<organism evidence="3 4">
    <name type="scientific">Candida orthopsilosis (strain 90-125)</name>
    <name type="common">Yeast</name>
    <dbReference type="NCBI Taxonomy" id="1136231"/>
    <lineage>
        <taxon>Eukaryota</taxon>
        <taxon>Fungi</taxon>
        <taxon>Dikarya</taxon>
        <taxon>Ascomycota</taxon>
        <taxon>Saccharomycotina</taxon>
        <taxon>Pichiomycetes</taxon>
        <taxon>Debaryomycetaceae</taxon>
        <taxon>Candida/Lodderomyces clade</taxon>
        <taxon>Candida</taxon>
    </lineage>
</organism>
<reference evidence="3 4" key="1">
    <citation type="journal article" date="2012" name="PLoS ONE">
        <title>Sequence and analysis of the genome of the pathogenic yeast Candida orthopsilosis.</title>
        <authorList>
            <person name="Riccombeni A."/>
            <person name="Vidanes G."/>
            <person name="Proux-Wera E."/>
            <person name="Wolfe K.H."/>
            <person name="Butler G."/>
        </authorList>
    </citation>
    <scope>NUCLEOTIDE SEQUENCE [LARGE SCALE GENOMIC DNA]</scope>
    <source>
        <strain evidence="3 4">Co 90-125</strain>
    </source>
</reference>
<keyword evidence="4" id="KW-1185">Reference proteome</keyword>
<feature type="domain" description="Rad60/SUMO-like" evidence="2">
    <location>
        <begin position="371"/>
        <end position="444"/>
    </location>
</feature>
<dbReference type="eggNOG" id="ENOG502QS09">
    <property type="taxonomic scope" value="Eukaryota"/>
</dbReference>
<accession>H8WWA0</accession>
<feature type="compositionally biased region" description="Polar residues" evidence="1">
    <location>
        <begin position="108"/>
        <end position="118"/>
    </location>
</feature>
<feature type="region of interest" description="Disordered" evidence="1">
    <location>
        <begin position="328"/>
        <end position="351"/>
    </location>
</feature>
<dbReference type="HOGENOM" id="CLU_615376_0_0_1"/>
<feature type="region of interest" description="Disordered" evidence="1">
    <location>
        <begin position="1"/>
        <end position="122"/>
    </location>
</feature>
<feature type="compositionally biased region" description="Basic and acidic residues" evidence="1">
    <location>
        <begin position="17"/>
        <end position="27"/>
    </location>
</feature>
<feature type="compositionally biased region" description="Basic residues" evidence="1">
    <location>
        <begin position="47"/>
        <end position="56"/>
    </location>
</feature>
<dbReference type="Pfam" id="PF11976">
    <property type="entry name" value="Rad60-SLD"/>
    <property type="match status" value="1"/>
</dbReference>
<evidence type="ECO:0000256" key="1">
    <source>
        <dbReference type="SAM" id="MobiDB-lite"/>
    </source>
</evidence>
<dbReference type="SUPFAM" id="SSF54236">
    <property type="entry name" value="Ubiquitin-like"/>
    <property type="match status" value="1"/>
</dbReference>
<protein>
    <submittedName>
        <fullName evidence="3">Esc2 protein</fullName>
    </submittedName>
</protein>
<dbReference type="RefSeq" id="XP_003866164.1">
    <property type="nucleotide sequence ID" value="XM_003866116.1"/>
</dbReference>
<dbReference type="Proteomes" id="UP000005018">
    <property type="component" value="Chromosome 1"/>
</dbReference>
<dbReference type="InterPro" id="IPR029071">
    <property type="entry name" value="Ubiquitin-like_domsf"/>
</dbReference>
<sequence>MADLNNEAPVTTSPGNEKMHSTNDHDKPKKRSLLEDDFFSLSSSFDKKKRKHKHKSREATSSSPIGSERTIKAEEPTSINPDIQTNEKVIEKETKSGSVSIPKDDSKSTPSDTNSPTTLPLLDKEQILREIEQRVSEREAKLSTPLLDDSDEEEVQVEIVKSSPKTRNSAKSPIQDYSYKFAEADEKKRRYIIKIISKLPAPQDSTIEVDLACKGMKSFSKIIKSAVDFYKNIYSDQMPQVLLDRYNVEICSLVWVEGKLLVHSYYTPRMLRIPPPGGAFNALVDKVELMPPTTVHFFLIPKDNSENFMNVYPELRASAIEPEIKEMEESTIAEELSQSSSENEDEDDENGSFFKGDKFIDLYNEEEGVFSIGLKGKDNIRISCKVTPETKIESLLKFYLKKKGIDETSINLPSVKMIFDDEELNLHDVVADTELEDDFEIQIIM</sequence>
<dbReference type="EMBL" id="HE681719">
    <property type="protein sequence ID" value="CCG20724.1"/>
    <property type="molecule type" value="Genomic_DNA"/>
</dbReference>
<name>H8WWA0_CANO9</name>
<dbReference type="GeneID" id="14536779"/>
<dbReference type="AlphaFoldDB" id="H8WWA0"/>
<proteinExistence type="predicted"/>
<dbReference type="OrthoDB" id="3365399at2759"/>
<feature type="compositionally biased region" description="Polar residues" evidence="1">
    <location>
        <begin position="77"/>
        <end position="87"/>
    </location>
</feature>
<dbReference type="KEGG" id="cot:CORT_0A03360"/>
<dbReference type="Gene3D" id="3.10.20.90">
    <property type="entry name" value="Phosphatidylinositol 3-kinase Catalytic Subunit, Chain A, domain 1"/>
    <property type="match status" value="1"/>
</dbReference>
<dbReference type="InterPro" id="IPR022617">
    <property type="entry name" value="Rad60/SUMO-like_dom"/>
</dbReference>
<evidence type="ECO:0000313" key="4">
    <source>
        <dbReference type="Proteomes" id="UP000005018"/>
    </source>
</evidence>